<comment type="caution">
    <text evidence="1">The sequence shown here is derived from an EMBL/GenBank/DDBJ whole genome shotgun (WGS) entry which is preliminary data.</text>
</comment>
<evidence type="ECO:0000313" key="2">
    <source>
        <dbReference type="Proteomes" id="UP000298663"/>
    </source>
</evidence>
<dbReference type="OrthoDB" id="416553at2759"/>
<dbReference type="AlphaFoldDB" id="A0A4U5NFA4"/>
<reference evidence="1 2" key="1">
    <citation type="journal article" date="2015" name="Genome Biol.">
        <title>Comparative genomics of Steinernema reveals deeply conserved gene regulatory networks.</title>
        <authorList>
            <person name="Dillman A.R."/>
            <person name="Macchietto M."/>
            <person name="Porter C.F."/>
            <person name="Rogers A."/>
            <person name="Williams B."/>
            <person name="Antoshechkin I."/>
            <person name="Lee M.M."/>
            <person name="Goodwin Z."/>
            <person name="Lu X."/>
            <person name="Lewis E.E."/>
            <person name="Goodrich-Blair H."/>
            <person name="Stock S.P."/>
            <person name="Adams B.J."/>
            <person name="Sternberg P.W."/>
            <person name="Mortazavi A."/>
        </authorList>
    </citation>
    <scope>NUCLEOTIDE SEQUENCE [LARGE SCALE GENOMIC DNA]</scope>
    <source>
        <strain evidence="1 2">ALL</strain>
    </source>
</reference>
<accession>A0A4U5NFA4</accession>
<dbReference type="EMBL" id="AZBU02000004">
    <property type="protein sequence ID" value="TKR81719.1"/>
    <property type="molecule type" value="Genomic_DNA"/>
</dbReference>
<dbReference type="Proteomes" id="UP000298663">
    <property type="component" value="Unassembled WGS sequence"/>
</dbReference>
<keyword evidence="2" id="KW-1185">Reference proteome</keyword>
<evidence type="ECO:0000313" key="1">
    <source>
        <dbReference type="EMBL" id="TKR81719.1"/>
    </source>
</evidence>
<organism evidence="1 2">
    <name type="scientific">Steinernema carpocapsae</name>
    <name type="common">Entomopathogenic nematode</name>
    <dbReference type="NCBI Taxonomy" id="34508"/>
    <lineage>
        <taxon>Eukaryota</taxon>
        <taxon>Metazoa</taxon>
        <taxon>Ecdysozoa</taxon>
        <taxon>Nematoda</taxon>
        <taxon>Chromadorea</taxon>
        <taxon>Rhabditida</taxon>
        <taxon>Tylenchina</taxon>
        <taxon>Panagrolaimomorpha</taxon>
        <taxon>Strongyloidoidea</taxon>
        <taxon>Steinernematidae</taxon>
        <taxon>Steinernema</taxon>
    </lineage>
</organism>
<protein>
    <submittedName>
        <fullName evidence="1">Uncharacterized protein</fullName>
    </submittedName>
</protein>
<proteinExistence type="predicted"/>
<name>A0A4U5NFA4_STECR</name>
<reference evidence="1 2" key="2">
    <citation type="journal article" date="2019" name="G3 (Bethesda)">
        <title>Hybrid Assembly of the Genome of the Entomopathogenic Nematode Steinernema carpocapsae Identifies the X-Chromosome.</title>
        <authorList>
            <person name="Serra L."/>
            <person name="Macchietto M."/>
            <person name="Macias-Munoz A."/>
            <person name="McGill C.J."/>
            <person name="Rodriguez I.M."/>
            <person name="Rodriguez B."/>
            <person name="Murad R."/>
            <person name="Mortazavi A."/>
        </authorList>
    </citation>
    <scope>NUCLEOTIDE SEQUENCE [LARGE SCALE GENOMIC DNA]</scope>
    <source>
        <strain evidence="1 2">ALL</strain>
    </source>
</reference>
<gene>
    <name evidence="1" type="ORF">L596_015546</name>
</gene>
<sequence length="133" mass="15055">MTQQPPQEGPRVSMTVLLFICKDAHRMPHTDHLVARARLNLDHPKKILIQQVEIAQAFDETRSSVSNVPKGNILKSLFKTSLQKRRVNHAFTSRRGALMYMNVMRDREAKRAGHSKAAACKFCKVALLGLPPR</sequence>